<name>M1X1E5_9NOST</name>
<sequence length="39" mass="4646">MPANNSQVMIWLLFAVVVKEEKMKPYQLDRNNAKLFSEY</sequence>
<dbReference type="EMBL" id="CAIY01000080">
    <property type="protein sequence ID" value="CCH68123.1"/>
    <property type="molecule type" value="Genomic_DNA"/>
</dbReference>
<gene>
    <name evidence="1" type="ORF">RINTHH_19680</name>
</gene>
<accession>M1X1E5</accession>
<proteinExistence type="predicted"/>
<protein>
    <submittedName>
        <fullName evidence="1">Uncharacterized protein</fullName>
    </submittedName>
</protein>
<reference evidence="2" key="2">
    <citation type="submission" date="2016-01" db="EMBL/GenBank/DDBJ databases">
        <title>Diatom-associated endosymboitic cyanobacterium lacks core nitrogen metabolism enzymes.</title>
        <authorList>
            <person name="Hilton J.A."/>
            <person name="Foster R.A."/>
            <person name="Tripp H.J."/>
            <person name="Carter B.J."/>
            <person name="Zehr J.P."/>
            <person name="Villareal T.A."/>
        </authorList>
    </citation>
    <scope>NUCLEOTIDE SEQUENCE [LARGE SCALE GENOMIC DNA]</scope>
    <source>
        <strain evidence="2">HH01</strain>
    </source>
</reference>
<evidence type="ECO:0000313" key="2">
    <source>
        <dbReference type="Proteomes" id="UP000053051"/>
    </source>
</evidence>
<dbReference type="AlphaFoldDB" id="M1X1E5"/>
<organism evidence="1 2">
    <name type="scientific">Richelia intracellularis HH01</name>
    <dbReference type="NCBI Taxonomy" id="1165094"/>
    <lineage>
        <taxon>Bacteria</taxon>
        <taxon>Bacillati</taxon>
        <taxon>Cyanobacteriota</taxon>
        <taxon>Cyanophyceae</taxon>
        <taxon>Nostocales</taxon>
        <taxon>Nostocaceae</taxon>
        <taxon>Richelia</taxon>
    </lineage>
</organism>
<keyword evidence="2" id="KW-1185">Reference proteome</keyword>
<comment type="caution">
    <text evidence="1">The sequence shown here is derived from an EMBL/GenBank/DDBJ whole genome shotgun (WGS) entry which is preliminary data.</text>
</comment>
<reference evidence="1 2" key="1">
    <citation type="submission" date="2012-05" db="EMBL/GenBank/DDBJ databases">
        <authorList>
            <person name="Hilton J."/>
        </authorList>
    </citation>
    <scope>NUCLEOTIDE SEQUENCE [LARGE SCALE GENOMIC DNA]</scope>
    <source>
        <strain evidence="1 2">HH01</strain>
    </source>
</reference>
<evidence type="ECO:0000313" key="1">
    <source>
        <dbReference type="EMBL" id="CCH68123.1"/>
    </source>
</evidence>
<dbReference type="Proteomes" id="UP000053051">
    <property type="component" value="Unassembled WGS sequence"/>
</dbReference>